<keyword evidence="2 5" id="KW-0802">TPR repeat</keyword>
<feature type="region of interest" description="Disordered" evidence="6">
    <location>
        <begin position="370"/>
        <end position="404"/>
    </location>
</feature>
<dbReference type="EMBL" id="JASPKY010000184">
    <property type="protein sequence ID" value="KAK9722877.1"/>
    <property type="molecule type" value="Genomic_DNA"/>
</dbReference>
<comment type="caution">
    <text evidence="8">The sequence shown here is derived from an EMBL/GenBank/DDBJ whole genome shotgun (WGS) entry which is preliminary data.</text>
</comment>
<dbReference type="PANTHER" id="PTHR46423:SF1">
    <property type="entry name" value="RNA POLYMERASE II-ASSOCIATED PROTEIN 3"/>
    <property type="match status" value="1"/>
</dbReference>
<evidence type="ECO:0000256" key="5">
    <source>
        <dbReference type="PROSITE-ProRule" id="PRU00339"/>
    </source>
</evidence>
<dbReference type="Pfam" id="PF13877">
    <property type="entry name" value="RPAP3_C"/>
    <property type="match status" value="1"/>
</dbReference>
<proteinExistence type="inferred from homology"/>
<gene>
    <name evidence="8" type="ORF">QE152_g19461</name>
</gene>
<accession>A0AAW1KRT6</accession>
<dbReference type="InterPro" id="IPR025986">
    <property type="entry name" value="RPAP3-like_C"/>
</dbReference>
<dbReference type="InterPro" id="IPR051966">
    <property type="entry name" value="RPAP3"/>
</dbReference>
<evidence type="ECO:0000313" key="9">
    <source>
        <dbReference type="Proteomes" id="UP001458880"/>
    </source>
</evidence>
<reference evidence="8 9" key="1">
    <citation type="journal article" date="2024" name="BMC Genomics">
        <title>De novo assembly and annotation of Popillia japonica's genome with initial clues to its potential as an invasive pest.</title>
        <authorList>
            <person name="Cucini C."/>
            <person name="Boschi S."/>
            <person name="Funari R."/>
            <person name="Cardaioli E."/>
            <person name="Iannotti N."/>
            <person name="Marturano G."/>
            <person name="Paoli F."/>
            <person name="Bruttini M."/>
            <person name="Carapelli A."/>
            <person name="Frati F."/>
            <person name="Nardi F."/>
        </authorList>
    </citation>
    <scope>NUCLEOTIDE SEQUENCE [LARGE SCALE GENOMIC DNA]</scope>
    <source>
        <strain evidence="8">DMR45628</strain>
    </source>
</reference>
<evidence type="ECO:0000313" key="8">
    <source>
        <dbReference type="EMBL" id="KAK9722877.1"/>
    </source>
</evidence>
<evidence type="ECO:0000259" key="7">
    <source>
        <dbReference type="Pfam" id="PF13877"/>
    </source>
</evidence>
<evidence type="ECO:0000256" key="4">
    <source>
        <dbReference type="ARBA" id="ARBA00040133"/>
    </source>
</evidence>
<feature type="compositionally biased region" description="Basic and acidic residues" evidence="6">
    <location>
        <begin position="297"/>
        <end position="306"/>
    </location>
</feature>
<dbReference type="InterPro" id="IPR011990">
    <property type="entry name" value="TPR-like_helical_dom_sf"/>
</dbReference>
<evidence type="ECO:0000256" key="3">
    <source>
        <dbReference type="ARBA" id="ARBA00038275"/>
    </source>
</evidence>
<keyword evidence="1" id="KW-0677">Repeat</keyword>
<organism evidence="8 9">
    <name type="scientific">Popillia japonica</name>
    <name type="common">Japanese beetle</name>
    <dbReference type="NCBI Taxonomy" id="7064"/>
    <lineage>
        <taxon>Eukaryota</taxon>
        <taxon>Metazoa</taxon>
        <taxon>Ecdysozoa</taxon>
        <taxon>Arthropoda</taxon>
        <taxon>Hexapoda</taxon>
        <taxon>Insecta</taxon>
        <taxon>Pterygota</taxon>
        <taxon>Neoptera</taxon>
        <taxon>Endopterygota</taxon>
        <taxon>Coleoptera</taxon>
        <taxon>Polyphaga</taxon>
        <taxon>Scarabaeiformia</taxon>
        <taxon>Scarabaeidae</taxon>
        <taxon>Rutelinae</taxon>
        <taxon>Popillia</taxon>
    </lineage>
</organism>
<dbReference type="AlphaFoldDB" id="A0AAW1KRT6"/>
<dbReference type="PROSITE" id="PS50005">
    <property type="entry name" value="TPR"/>
    <property type="match status" value="2"/>
</dbReference>
<dbReference type="InterPro" id="IPR013105">
    <property type="entry name" value="TPR_2"/>
</dbReference>
<feature type="domain" description="RNA-polymerase II-associated protein 3-like C-terminal" evidence="7">
    <location>
        <begin position="410"/>
        <end position="498"/>
    </location>
</feature>
<dbReference type="Proteomes" id="UP001458880">
    <property type="component" value="Unassembled WGS sequence"/>
</dbReference>
<sequence length="524" mass="59734">MDLEEEKIKKEAENIAKEKHKKSTVKFNQFATTAEASFEAQRENVVANEYFKAGEYEKALEHYNNSIVYLPSATTFANRGAAHFLLKRYDDSSADYIKALKYESNNHEYLLQLGKCYTALEKWSEALDCAETVIKLDPNNKTAQKLAEKAKKSGDKIETNKVRLSVVDVETKSLKTPKKCILKKEQKSELIPIPGSSKMSGPYYKVVRSDDLNIINKEKELINNYPKRMFMTNIEIDSDEEDYCNLVTPLNSPWTKKDLPTSNVNNTKKVSMNFKNKSQKNISQKLATSIGKKRTGKKAEYQEETRNTSNGPSNIVERQRKSCNIGKIREAECNNTREVHRSGIQENHVGNITETRVGKQRTVREIHSTTNTARSLRDTESSQNDIGGGGEPFTEDNPTGTNTNDINMPFTFIQAWQSVRRDGTYSGFASILRNLNLNRMTQVMGNKIDATILSEILNCLYRHFMVADEVGRVYNILLNLSRLQRFSIVAMFLSTNDKRLVQNLFDFLKQHGDDLPGHIKDLYL</sequence>
<protein>
    <recommendedName>
        <fullName evidence="4">RNA polymerase II-associated protein 3</fullName>
    </recommendedName>
</protein>
<dbReference type="Pfam" id="PF07719">
    <property type="entry name" value="TPR_2"/>
    <property type="match status" value="1"/>
</dbReference>
<dbReference type="SMART" id="SM00028">
    <property type="entry name" value="TPR"/>
    <property type="match status" value="3"/>
</dbReference>
<comment type="similarity">
    <text evidence="3">Belongs to the RPAP3 family.</text>
</comment>
<feature type="repeat" description="TPR" evidence="5">
    <location>
        <begin position="40"/>
        <end position="73"/>
    </location>
</feature>
<evidence type="ECO:0000256" key="2">
    <source>
        <dbReference type="ARBA" id="ARBA00022803"/>
    </source>
</evidence>
<evidence type="ECO:0000256" key="6">
    <source>
        <dbReference type="SAM" id="MobiDB-lite"/>
    </source>
</evidence>
<dbReference type="InterPro" id="IPR019734">
    <property type="entry name" value="TPR_rpt"/>
</dbReference>
<feature type="region of interest" description="Disordered" evidence="6">
    <location>
        <begin position="289"/>
        <end position="315"/>
    </location>
</feature>
<keyword evidence="9" id="KW-1185">Reference proteome</keyword>
<dbReference type="Gene3D" id="1.25.40.10">
    <property type="entry name" value="Tetratricopeptide repeat domain"/>
    <property type="match status" value="1"/>
</dbReference>
<name>A0AAW1KRT6_POPJA</name>
<dbReference type="GO" id="GO:0101031">
    <property type="term" value="C:protein folding chaperone complex"/>
    <property type="evidence" value="ECO:0007669"/>
    <property type="project" value="TreeGrafter"/>
</dbReference>
<evidence type="ECO:0000256" key="1">
    <source>
        <dbReference type="ARBA" id="ARBA00022737"/>
    </source>
</evidence>
<feature type="repeat" description="TPR" evidence="5">
    <location>
        <begin position="107"/>
        <end position="140"/>
    </location>
</feature>
<dbReference type="SUPFAM" id="SSF48452">
    <property type="entry name" value="TPR-like"/>
    <property type="match status" value="1"/>
</dbReference>
<dbReference type="PANTHER" id="PTHR46423">
    <property type="entry name" value="RNA POLYMERASE II-ASSOCIATED PROTEIN 3"/>
    <property type="match status" value="1"/>
</dbReference>